<dbReference type="EMBL" id="WEGI01000006">
    <property type="protein sequence ID" value="MQY27602.1"/>
    <property type="molecule type" value="Genomic_DNA"/>
</dbReference>
<dbReference type="RefSeq" id="WP_153342790.1">
    <property type="nucleotide sequence ID" value="NZ_WEGI01000006.1"/>
</dbReference>
<dbReference type="SUPFAM" id="SSF55073">
    <property type="entry name" value="Nucleotide cyclase"/>
    <property type="match status" value="1"/>
</dbReference>
<proteinExistence type="predicted"/>
<dbReference type="GO" id="GO:0004016">
    <property type="term" value="F:adenylate cyclase activity"/>
    <property type="evidence" value="ECO:0007669"/>
    <property type="project" value="UniProtKB-ARBA"/>
</dbReference>
<dbReference type="GO" id="GO:0009190">
    <property type="term" value="P:cyclic nucleotide biosynthetic process"/>
    <property type="evidence" value="ECO:0007669"/>
    <property type="project" value="InterPro"/>
</dbReference>
<dbReference type="AlphaFoldDB" id="A0A7K0DQG2"/>
<gene>
    <name evidence="2" type="ORF">NRB56_31850</name>
</gene>
<name>A0A7K0DQG2_9NOCA</name>
<feature type="domain" description="Guanylate cyclase" evidence="1">
    <location>
        <begin position="149"/>
        <end position="258"/>
    </location>
</feature>
<dbReference type="InterPro" id="IPR029787">
    <property type="entry name" value="Nucleotide_cyclase"/>
</dbReference>
<reference evidence="2 3" key="1">
    <citation type="submission" date="2019-10" db="EMBL/GenBank/DDBJ databases">
        <title>Nocardia macrotermitis sp. nov. and Nocardia aurantia sp. nov., isolated from the gut of fungus growing-termite Macrotermes natalensis.</title>
        <authorList>
            <person name="Benndorf R."/>
            <person name="Schwitalla J."/>
            <person name="Martin K."/>
            <person name="De Beer W."/>
            <person name="Kaster A.-K."/>
            <person name="Vollmers J."/>
            <person name="Poulsen M."/>
            <person name="Beemelmanns C."/>
        </authorList>
    </citation>
    <scope>NUCLEOTIDE SEQUENCE [LARGE SCALE GENOMIC DNA]</scope>
    <source>
        <strain evidence="2 3">RB56</strain>
    </source>
</reference>
<accession>A0A7K0DQG2</accession>
<dbReference type="InterPro" id="IPR001054">
    <property type="entry name" value="A/G_cyclase"/>
</dbReference>
<dbReference type="Pfam" id="PF00211">
    <property type="entry name" value="Guanylate_cyc"/>
    <property type="match status" value="1"/>
</dbReference>
<evidence type="ECO:0000259" key="1">
    <source>
        <dbReference type="PROSITE" id="PS50125"/>
    </source>
</evidence>
<organism evidence="2 3">
    <name type="scientific">Nocardia aurantia</name>
    <dbReference type="NCBI Taxonomy" id="2585199"/>
    <lineage>
        <taxon>Bacteria</taxon>
        <taxon>Bacillati</taxon>
        <taxon>Actinomycetota</taxon>
        <taxon>Actinomycetes</taxon>
        <taxon>Mycobacteriales</taxon>
        <taxon>Nocardiaceae</taxon>
        <taxon>Nocardia</taxon>
    </lineage>
</organism>
<dbReference type="CDD" id="cd07302">
    <property type="entry name" value="CHD"/>
    <property type="match status" value="1"/>
</dbReference>
<protein>
    <recommendedName>
        <fullName evidence="1">Guanylate cyclase domain-containing protein</fullName>
    </recommendedName>
</protein>
<evidence type="ECO:0000313" key="2">
    <source>
        <dbReference type="EMBL" id="MQY27602.1"/>
    </source>
</evidence>
<dbReference type="GO" id="GO:0035556">
    <property type="term" value="P:intracellular signal transduction"/>
    <property type="evidence" value="ECO:0007669"/>
    <property type="project" value="InterPro"/>
</dbReference>
<comment type="caution">
    <text evidence="2">The sequence shown here is derived from an EMBL/GenBank/DDBJ whole genome shotgun (WGS) entry which is preliminary data.</text>
</comment>
<dbReference type="Gene3D" id="3.30.70.1230">
    <property type="entry name" value="Nucleotide cyclase"/>
    <property type="match status" value="1"/>
</dbReference>
<sequence>MPPGLGEPLCYTADEAAAAAGVTVQRARRYWRALGYPRAPDGELEFTVSDVELLRLITGYVTAGALDEPESLRLTRILSRAIGYLAQLQMEIVASHRDRSRAVGRDAVEQLVLRMPEAQWVLGQMWRRQVSTAIGRLDETAESEMPVAGVGFADIVGFTELSRSYSDIDLKRLIARFEYRATEIVADCGGNVVKMLGDEVLFTTDTAVDLADIATRLAARFATDSLIPGVRIGLAHGSVLPYLGDVFGPTVNLASRLTALAEPHTVLAAPEVAGELAGHPGFDLLPLGERDIRGVGTLEPIRVERARD</sequence>
<dbReference type="Proteomes" id="UP000431401">
    <property type="component" value="Unassembled WGS sequence"/>
</dbReference>
<dbReference type="OrthoDB" id="310836at2"/>
<evidence type="ECO:0000313" key="3">
    <source>
        <dbReference type="Proteomes" id="UP000431401"/>
    </source>
</evidence>
<dbReference type="PROSITE" id="PS50125">
    <property type="entry name" value="GUANYLATE_CYCLASE_2"/>
    <property type="match status" value="1"/>
</dbReference>
<keyword evidence="3" id="KW-1185">Reference proteome</keyword>
<dbReference type="SMART" id="SM00044">
    <property type="entry name" value="CYCc"/>
    <property type="match status" value="1"/>
</dbReference>